<dbReference type="PANTHER" id="PTHR37404:SF1">
    <property type="entry name" value="HCG1796489"/>
    <property type="match status" value="1"/>
</dbReference>
<keyword evidence="1" id="KW-1185">Reference proteome</keyword>
<dbReference type="InterPro" id="IPR053347">
    <property type="entry name" value="Axonemal_MT_stabilizer"/>
</dbReference>
<name>A0A1S3JI02_LINAN</name>
<dbReference type="RefSeq" id="XP_013409529.1">
    <property type="nucleotide sequence ID" value="XM_013554075.2"/>
</dbReference>
<accession>A0A1S3JI02</accession>
<dbReference type="OrthoDB" id="382863at2759"/>
<dbReference type="PANTHER" id="PTHR37404">
    <property type="entry name" value="HCG1796489"/>
    <property type="match status" value="1"/>
</dbReference>
<evidence type="ECO:0000313" key="2">
    <source>
        <dbReference type="RefSeq" id="XP_013409529.1"/>
    </source>
</evidence>
<dbReference type="Proteomes" id="UP000085678">
    <property type="component" value="Unplaced"/>
</dbReference>
<sequence>MEARRQDLHHTSTGVGHDYRPGYYFPSSNYQPVLNEPMPPSLAKQDEITNTRRFETTTGHFHDKKYLDGVYSNPIHKKAPGHWKVGYVKDHIEKLGKGSWRKPLTMGNQKTEQQDQFDNKRGLNVGTQEFTPNPQPFNLLNHHNEGPSKKMVPSTLNEKIKGMVFYPKDKGVLRLDDTYLTTTNKDHRAFSRHELDGYPRKDATTYWECEEYPKAWGHGQKHNPVPKDTVPRENLPMRDPTWFKFKTKIPRQPNAMLPVPHSGLKSLQQDSYVTPSDVKLRDIFFCPVDTPYVLPEPGPKSTFTAPKMYKTEYNHIGGEEVVIV</sequence>
<proteinExistence type="predicted"/>
<organism evidence="1 2">
    <name type="scientific">Lingula anatina</name>
    <name type="common">Brachiopod</name>
    <name type="synonym">Lingula unguis</name>
    <dbReference type="NCBI Taxonomy" id="7574"/>
    <lineage>
        <taxon>Eukaryota</taxon>
        <taxon>Metazoa</taxon>
        <taxon>Spiralia</taxon>
        <taxon>Lophotrochozoa</taxon>
        <taxon>Brachiopoda</taxon>
        <taxon>Linguliformea</taxon>
        <taxon>Lingulata</taxon>
        <taxon>Lingulida</taxon>
        <taxon>Linguloidea</taxon>
        <taxon>Lingulidae</taxon>
        <taxon>Lingula</taxon>
    </lineage>
</organism>
<gene>
    <name evidence="2" type="primary">LOC106173086</name>
</gene>
<dbReference type="InParanoid" id="A0A1S3JI02"/>
<reference evidence="2" key="1">
    <citation type="submission" date="2025-08" db="UniProtKB">
        <authorList>
            <consortium name="RefSeq"/>
        </authorList>
    </citation>
    <scope>IDENTIFICATION</scope>
    <source>
        <tissue evidence="2">Gonads</tissue>
    </source>
</reference>
<dbReference type="GeneID" id="106173086"/>
<dbReference type="OMA" id="KAPGHWK"/>
<dbReference type="KEGG" id="lak:106173086"/>
<protein>
    <submittedName>
        <fullName evidence="2">Uncharacterized protein LOC106173086</fullName>
    </submittedName>
</protein>
<evidence type="ECO:0000313" key="1">
    <source>
        <dbReference type="Proteomes" id="UP000085678"/>
    </source>
</evidence>
<dbReference type="AlphaFoldDB" id="A0A1S3JI02"/>